<organism evidence="2 3">
    <name type="scientific">Geobacter sulfurreducens (strain ATCC 51573 / DSM 12127 / PCA)</name>
    <dbReference type="NCBI Taxonomy" id="243231"/>
    <lineage>
        <taxon>Bacteria</taxon>
        <taxon>Pseudomonadati</taxon>
        <taxon>Thermodesulfobacteriota</taxon>
        <taxon>Desulfuromonadia</taxon>
        <taxon>Geobacterales</taxon>
        <taxon>Geobacteraceae</taxon>
        <taxon>Geobacter</taxon>
    </lineage>
</organism>
<dbReference type="RefSeq" id="WP_010941356.1">
    <property type="nucleotide sequence ID" value="NC_002939.5"/>
</dbReference>
<feature type="chain" id="PRO_5004286390" description="Phospholipase C/D domain-containing protein" evidence="1">
    <location>
        <begin position="23"/>
        <end position="239"/>
    </location>
</feature>
<proteinExistence type="predicted"/>
<dbReference type="STRING" id="243231.GSU0695"/>
<evidence type="ECO:0000313" key="2">
    <source>
        <dbReference type="EMBL" id="AAR34025.1"/>
    </source>
</evidence>
<dbReference type="GO" id="GO:0016788">
    <property type="term" value="F:hydrolase activity, acting on ester bonds"/>
    <property type="evidence" value="ECO:0007669"/>
    <property type="project" value="InterPro"/>
</dbReference>
<evidence type="ECO:0000256" key="1">
    <source>
        <dbReference type="SAM" id="SignalP"/>
    </source>
</evidence>
<reference evidence="2 3" key="1">
    <citation type="journal article" date="2003" name="Science">
        <title>Genome of Geobacter sulfurreducens: metal reduction in subsurface environments.</title>
        <authorList>
            <person name="Methe B.A."/>
            <person name="Nelson K.E."/>
            <person name="Eisen J.A."/>
            <person name="Paulsen I.T."/>
            <person name="Nelson W."/>
            <person name="Heidelberg J.F."/>
            <person name="Wu D."/>
            <person name="Wu M."/>
            <person name="Ward N."/>
            <person name="Beanan M.J."/>
            <person name="Dodson R.J."/>
            <person name="Madupu R."/>
            <person name="Brinkac L.M."/>
            <person name="Daugherty S.C."/>
            <person name="DeBoy R.T."/>
            <person name="Durkin A.S."/>
            <person name="Gwinn M."/>
            <person name="Kolonay J.F."/>
            <person name="Sullivan S.A."/>
            <person name="Haft D.H."/>
            <person name="Selengut J."/>
            <person name="Davidsen T.M."/>
            <person name="Zafar N."/>
            <person name="White O."/>
            <person name="Tran B."/>
            <person name="Romero C."/>
            <person name="Forberger H.A."/>
            <person name="Weidman J."/>
            <person name="Khouri H."/>
            <person name="Feldblyum T.V."/>
            <person name="Utterback T.R."/>
            <person name="Van Aken S.E."/>
            <person name="Lovley D.R."/>
            <person name="Fraser C.M."/>
        </authorList>
    </citation>
    <scope>NUCLEOTIDE SEQUENCE [LARGE SCALE GENOMIC DNA]</scope>
    <source>
        <strain evidence="3">ATCC 51573 / DSM 12127 / PCA</strain>
    </source>
</reference>
<dbReference type="eggNOG" id="ENOG502ZNP9">
    <property type="taxonomic scope" value="Bacteria"/>
</dbReference>
<gene>
    <name evidence="2" type="ordered locus">GSU0695</name>
</gene>
<dbReference type="OrthoDB" id="5398602at2"/>
<sequence length="239" mass="26783">MRHYLRIITAALAGHLLAAAGAAHGWHDETHLAVARAAGYHKWYNAAGPDIAKQKAGNIEQRNHYCNNNRGEAVTVGTVLGQIARYNDPSDEEGHLYGAIIAALRGYERSSREGKYAEYHLAYAAHYLADLSMPLHNTPYDDFNRRRHERNDGIVEKSVLRDVERIQRLMAPVALGRESFEADLAREITRIANGASRLAERMRRENRDMTPEETYGQLAQSAALLEAVLGRVQQRGGER</sequence>
<keyword evidence="3" id="KW-1185">Reference proteome</keyword>
<name>Q74FB4_GEOSL</name>
<dbReference type="HOGENOM" id="CLU_1102066_0_0_7"/>
<dbReference type="EMBL" id="AE017180">
    <property type="protein sequence ID" value="AAR34025.1"/>
    <property type="molecule type" value="Genomic_DNA"/>
</dbReference>
<evidence type="ECO:0000313" key="3">
    <source>
        <dbReference type="Proteomes" id="UP000000577"/>
    </source>
</evidence>
<dbReference type="SUPFAM" id="SSF48537">
    <property type="entry name" value="Phospholipase C/P1 nuclease"/>
    <property type="match status" value="1"/>
</dbReference>
<dbReference type="EnsemblBacteria" id="AAR34025">
    <property type="protein sequence ID" value="AAR34025"/>
    <property type="gene ID" value="GSU0695"/>
</dbReference>
<dbReference type="SMR" id="Q74FB4"/>
<protein>
    <recommendedName>
        <fullName evidence="4">Phospholipase C/D domain-containing protein</fullName>
    </recommendedName>
</protein>
<keyword evidence="1" id="KW-0732">Signal</keyword>
<dbReference type="KEGG" id="gsu:GSU0695"/>
<dbReference type="PATRIC" id="fig|243231.5.peg.690"/>
<feature type="signal peptide" evidence="1">
    <location>
        <begin position="1"/>
        <end position="22"/>
    </location>
</feature>
<accession>Q74FB4</accession>
<dbReference type="InParanoid" id="Q74FB4"/>
<dbReference type="Proteomes" id="UP000000577">
    <property type="component" value="Chromosome"/>
</dbReference>
<reference evidence="2 3" key="2">
    <citation type="journal article" date="2012" name="BMC Genomics">
        <title>Comparative genomic analysis of Geobacter sulfurreducens KN400, a strain with enhanced capacity for extracellular electron transfer and electricity production.</title>
        <authorList>
            <person name="Butler J.E."/>
            <person name="Young N.D."/>
            <person name="Aklujkar M."/>
            <person name="Lovley D.R."/>
        </authorList>
    </citation>
    <scope>NUCLEOTIDE SEQUENCE [LARGE SCALE GENOMIC DNA]</scope>
    <source>
        <strain evidence="3">ATCC 51573 / DSM 12127 / PCA</strain>
    </source>
</reference>
<dbReference type="AlphaFoldDB" id="Q74FB4"/>
<dbReference type="InterPro" id="IPR008947">
    <property type="entry name" value="PLipase_C/P1_nuclease_dom_sf"/>
</dbReference>
<evidence type="ECO:0008006" key="4">
    <source>
        <dbReference type="Google" id="ProtNLM"/>
    </source>
</evidence>